<keyword evidence="2" id="KW-1185">Reference proteome</keyword>
<feature type="non-terminal residue" evidence="1">
    <location>
        <position position="1"/>
    </location>
</feature>
<evidence type="ECO:0000313" key="1">
    <source>
        <dbReference type="EMBL" id="CAD7697331.1"/>
    </source>
</evidence>
<reference evidence="1" key="1">
    <citation type="submission" date="2020-12" db="EMBL/GenBank/DDBJ databases">
        <authorList>
            <person name="Iha C."/>
        </authorList>
    </citation>
    <scope>NUCLEOTIDE SEQUENCE</scope>
</reference>
<comment type="caution">
    <text evidence="1">The sequence shown here is derived from an EMBL/GenBank/DDBJ whole genome shotgun (WGS) entry which is preliminary data.</text>
</comment>
<proteinExistence type="predicted"/>
<sequence length="70" mass="7682">LSNGQVLIDVISGVAEECKDNVIWFATNCTDDFTAAGEALEFEWPPLEALDVDTKKAKKYFKQIDSVADG</sequence>
<name>A0A8S1ITJ5_9CHLO</name>
<accession>A0A8S1ITJ5</accession>
<organism evidence="1 2">
    <name type="scientific">Ostreobium quekettii</name>
    <dbReference type="NCBI Taxonomy" id="121088"/>
    <lineage>
        <taxon>Eukaryota</taxon>
        <taxon>Viridiplantae</taxon>
        <taxon>Chlorophyta</taxon>
        <taxon>core chlorophytes</taxon>
        <taxon>Ulvophyceae</taxon>
        <taxon>TCBD clade</taxon>
        <taxon>Bryopsidales</taxon>
        <taxon>Ostreobineae</taxon>
        <taxon>Ostreobiaceae</taxon>
        <taxon>Ostreobium</taxon>
    </lineage>
</organism>
<evidence type="ECO:0000313" key="2">
    <source>
        <dbReference type="Proteomes" id="UP000708148"/>
    </source>
</evidence>
<feature type="non-terminal residue" evidence="1">
    <location>
        <position position="70"/>
    </location>
</feature>
<dbReference type="Proteomes" id="UP000708148">
    <property type="component" value="Unassembled WGS sequence"/>
</dbReference>
<dbReference type="EMBL" id="CAJHUC010000642">
    <property type="protein sequence ID" value="CAD7697331.1"/>
    <property type="molecule type" value="Genomic_DNA"/>
</dbReference>
<protein>
    <submittedName>
        <fullName evidence="1">Uncharacterized protein</fullName>
    </submittedName>
</protein>
<dbReference type="AlphaFoldDB" id="A0A8S1ITJ5"/>
<gene>
    <name evidence="1" type="ORF">OSTQU699_LOCUS2692</name>
</gene>